<evidence type="ECO:0000256" key="6">
    <source>
        <dbReference type="ARBA" id="ARBA00023187"/>
    </source>
</evidence>
<keyword evidence="4" id="KW-0747">Spliceosome</keyword>
<dbReference type="Pfam" id="PF12542">
    <property type="entry name" value="CWC25"/>
    <property type="match status" value="1"/>
</dbReference>
<feature type="compositionally biased region" description="Basic residues" evidence="9">
    <location>
        <begin position="172"/>
        <end position="191"/>
    </location>
</feature>
<dbReference type="AlphaFoldDB" id="A0AAD9PNM5"/>
<dbReference type="GeneID" id="94335464"/>
<comment type="similarity">
    <text evidence="2">Belongs to the CWC25 family.</text>
</comment>
<reference evidence="10" key="1">
    <citation type="journal article" date="2023" name="Nat. Microbiol.">
        <title>Babesia duncani multi-omics identifies virulence factors and drug targets.</title>
        <authorList>
            <person name="Singh P."/>
            <person name="Lonardi S."/>
            <person name="Liang Q."/>
            <person name="Vydyam P."/>
            <person name="Khabirova E."/>
            <person name="Fang T."/>
            <person name="Gihaz S."/>
            <person name="Thekkiniath J."/>
            <person name="Munshi M."/>
            <person name="Abel S."/>
            <person name="Ciampossin L."/>
            <person name="Batugedara G."/>
            <person name="Gupta M."/>
            <person name="Lu X.M."/>
            <person name="Lenz T."/>
            <person name="Chakravarty S."/>
            <person name="Cornillot E."/>
            <person name="Hu Y."/>
            <person name="Ma W."/>
            <person name="Gonzalez L.M."/>
            <person name="Sanchez S."/>
            <person name="Estrada K."/>
            <person name="Sanchez-Flores A."/>
            <person name="Montero E."/>
            <person name="Harb O.S."/>
            <person name="Le Roch K.G."/>
            <person name="Mamoun C.B."/>
        </authorList>
    </citation>
    <scope>NUCLEOTIDE SEQUENCE</scope>
    <source>
        <strain evidence="10">WA1</strain>
    </source>
</reference>
<evidence type="ECO:0000256" key="3">
    <source>
        <dbReference type="ARBA" id="ARBA00022664"/>
    </source>
</evidence>
<feature type="region of interest" description="Disordered" evidence="9">
    <location>
        <begin position="125"/>
        <end position="234"/>
    </location>
</feature>
<evidence type="ECO:0000256" key="7">
    <source>
        <dbReference type="ARBA" id="ARBA00023242"/>
    </source>
</evidence>
<evidence type="ECO:0000256" key="9">
    <source>
        <dbReference type="SAM" id="MobiDB-lite"/>
    </source>
</evidence>
<comment type="subcellular location">
    <subcellularLocation>
        <location evidence="1">Nucleus</location>
    </subcellularLocation>
</comment>
<evidence type="ECO:0000313" key="11">
    <source>
        <dbReference type="Proteomes" id="UP001214638"/>
    </source>
</evidence>
<dbReference type="InterPro" id="IPR022209">
    <property type="entry name" value="CWC25"/>
</dbReference>
<feature type="coiled-coil region" evidence="8">
    <location>
        <begin position="294"/>
        <end position="321"/>
    </location>
</feature>
<keyword evidence="3" id="KW-0507">mRNA processing</keyword>
<evidence type="ECO:0000256" key="1">
    <source>
        <dbReference type="ARBA" id="ARBA00004123"/>
    </source>
</evidence>
<keyword evidence="5 8" id="KW-0175">Coiled coil</keyword>
<dbReference type="PANTHER" id="PTHR16196">
    <property type="entry name" value="CELL CYCLE CONTROL PROTEIN CWF25"/>
    <property type="match status" value="1"/>
</dbReference>
<dbReference type="InterPro" id="IPR051376">
    <property type="entry name" value="CWC25_splicing_factor"/>
</dbReference>
<organism evidence="10 11">
    <name type="scientific">Babesia duncani</name>
    <dbReference type="NCBI Taxonomy" id="323732"/>
    <lineage>
        <taxon>Eukaryota</taxon>
        <taxon>Sar</taxon>
        <taxon>Alveolata</taxon>
        <taxon>Apicomplexa</taxon>
        <taxon>Aconoidasida</taxon>
        <taxon>Piroplasmida</taxon>
        <taxon>Babesiidae</taxon>
        <taxon>Babesia</taxon>
    </lineage>
</organism>
<feature type="compositionally biased region" description="Basic and acidic residues" evidence="9">
    <location>
        <begin position="192"/>
        <end position="205"/>
    </location>
</feature>
<protein>
    <submittedName>
        <fullName evidence="10">Pre-mRNA splicing factor</fullName>
    </submittedName>
</protein>
<keyword evidence="6" id="KW-0508">mRNA splicing</keyword>
<proteinExistence type="inferred from homology"/>
<dbReference type="Proteomes" id="UP001214638">
    <property type="component" value="Unassembled WGS sequence"/>
</dbReference>
<dbReference type="KEGG" id="bdw:94335464"/>
<dbReference type="RefSeq" id="XP_067804999.1">
    <property type="nucleotide sequence ID" value="XM_067946208.1"/>
</dbReference>
<dbReference type="EMBL" id="JALLKP010000001">
    <property type="protein sequence ID" value="KAK2198157.1"/>
    <property type="molecule type" value="Genomic_DNA"/>
</dbReference>
<keyword evidence="7" id="KW-0539">Nucleus</keyword>
<evidence type="ECO:0000313" key="10">
    <source>
        <dbReference type="EMBL" id="KAK2198157.1"/>
    </source>
</evidence>
<sequence length="355" mass="42080">MTAGFSKEDILKSDKQQWSISNKIEAEGLEWLYADPNAAENKEKEAEQYLLGKIIPGARGEFTKVDSIGGKSGSLLNESTSNRTYDDTVNLLREDPLFVIKKIEMQQKQIRDKYESLAKDYFKAPQASESNSRYNNDKRKESKDDRRDKYTSRRHHRESDESRHDRYDDRHDRKKSHRNRHHRDYHFKRRSHERERSHDSDDEKQTRRRSHSNHRDNHETSKRKKGPQLPTKDPIEYAFGVTDDILPPTAIQETAKRRELEMQKHKRMGQVIYADEFDDQTKLQEMQDMGVEHVQNKLREIEAMERARAKMEREAQEVKTSYIAKVQHQTFDSANLAQRIHKKAAKQRDLFNDDL</sequence>
<comment type="caution">
    <text evidence="10">The sequence shown here is derived from an EMBL/GenBank/DDBJ whole genome shotgun (WGS) entry which is preliminary data.</text>
</comment>
<dbReference type="GO" id="GO:0000398">
    <property type="term" value="P:mRNA splicing, via spliceosome"/>
    <property type="evidence" value="ECO:0007669"/>
    <property type="project" value="TreeGrafter"/>
</dbReference>
<name>A0AAD9PNM5_9APIC</name>
<accession>A0AAD9PNM5</accession>
<evidence type="ECO:0000256" key="5">
    <source>
        <dbReference type="ARBA" id="ARBA00023054"/>
    </source>
</evidence>
<feature type="compositionally biased region" description="Basic and acidic residues" evidence="9">
    <location>
        <begin position="135"/>
        <end position="171"/>
    </location>
</feature>
<evidence type="ECO:0000256" key="8">
    <source>
        <dbReference type="SAM" id="Coils"/>
    </source>
</evidence>
<evidence type="ECO:0000256" key="4">
    <source>
        <dbReference type="ARBA" id="ARBA00022728"/>
    </source>
</evidence>
<dbReference type="GO" id="GO:0005684">
    <property type="term" value="C:U2-type spliceosomal complex"/>
    <property type="evidence" value="ECO:0007669"/>
    <property type="project" value="TreeGrafter"/>
</dbReference>
<keyword evidence="11" id="KW-1185">Reference proteome</keyword>
<gene>
    <name evidence="10" type="ORF">BdWA1_001166</name>
</gene>
<evidence type="ECO:0000256" key="2">
    <source>
        <dbReference type="ARBA" id="ARBA00006695"/>
    </source>
</evidence>
<dbReference type="PANTHER" id="PTHR16196:SF0">
    <property type="entry name" value="PRE-MRNA-SPLICING FACTOR CWC25 HOMOLOG"/>
    <property type="match status" value="1"/>
</dbReference>